<dbReference type="Pfam" id="PF01636">
    <property type="entry name" value="APH"/>
    <property type="match status" value="1"/>
</dbReference>
<gene>
    <name evidence="2" type="ORF">STRTUCAR8_01716</name>
</gene>
<organism evidence="2 3">
    <name type="scientific">Streptomyces turgidiscabies (strain Car8)</name>
    <dbReference type="NCBI Taxonomy" id="698760"/>
    <lineage>
        <taxon>Bacteria</taxon>
        <taxon>Bacillati</taxon>
        <taxon>Actinomycetota</taxon>
        <taxon>Actinomycetes</taxon>
        <taxon>Kitasatosporales</taxon>
        <taxon>Streptomycetaceae</taxon>
        <taxon>Streptomyces</taxon>
    </lineage>
</organism>
<dbReference type="AlphaFoldDB" id="L7F658"/>
<dbReference type="InterPro" id="IPR011009">
    <property type="entry name" value="Kinase-like_dom_sf"/>
</dbReference>
<dbReference type="STRING" id="85558.T45_09221"/>
<dbReference type="Gene3D" id="3.90.1200.10">
    <property type="match status" value="1"/>
</dbReference>
<dbReference type="Proteomes" id="UP000010931">
    <property type="component" value="Unassembled WGS sequence"/>
</dbReference>
<protein>
    <recommendedName>
        <fullName evidence="1">Aminoglycoside phosphotransferase domain-containing protein</fullName>
    </recommendedName>
</protein>
<reference evidence="2 3" key="1">
    <citation type="journal article" date="2011" name="Plasmid">
        <title>Streptomyces turgidiscabies Car8 contains a modular pathogenicity island that shares virulence genes with other actinobacterial plant pathogens.</title>
        <authorList>
            <person name="Huguet-Tapia J.C."/>
            <person name="Badger J.H."/>
            <person name="Loria R."/>
            <person name="Pettis G.S."/>
        </authorList>
    </citation>
    <scope>NUCLEOTIDE SEQUENCE [LARGE SCALE GENOMIC DNA]</scope>
    <source>
        <strain evidence="2 3">Car8</strain>
    </source>
</reference>
<feature type="domain" description="Aminoglycoside phosphotransferase" evidence="1">
    <location>
        <begin position="36"/>
        <end position="244"/>
    </location>
</feature>
<proteinExistence type="predicted"/>
<dbReference type="EMBL" id="AEJB01000361">
    <property type="protein sequence ID" value="ELP66110.1"/>
    <property type="molecule type" value="Genomic_DNA"/>
</dbReference>
<dbReference type="PATRIC" id="fig|698760.3.peg.5250"/>
<dbReference type="GeneID" id="97407452"/>
<dbReference type="RefSeq" id="WP_006379045.1">
    <property type="nucleotide sequence ID" value="NZ_AEJB01000361.1"/>
</dbReference>
<keyword evidence="3" id="KW-1185">Reference proteome</keyword>
<dbReference type="InterPro" id="IPR002575">
    <property type="entry name" value="Aminoglycoside_PTrfase"/>
</dbReference>
<dbReference type="SUPFAM" id="SSF56112">
    <property type="entry name" value="Protein kinase-like (PK-like)"/>
    <property type="match status" value="1"/>
</dbReference>
<name>L7F658_STRT8</name>
<evidence type="ECO:0000313" key="2">
    <source>
        <dbReference type="EMBL" id="ELP66110.1"/>
    </source>
</evidence>
<comment type="caution">
    <text evidence="2">The sequence shown here is derived from an EMBL/GenBank/DDBJ whole genome shotgun (WGS) entry which is preliminary data.</text>
</comment>
<evidence type="ECO:0000259" key="1">
    <source>
        <dbReference type="Pfam" id="PF01636"/>
    </source>
</evidence>
<evidence type="ECO:0000313" key="3">
    <source>
        <dbReference type="Proteomes" id="UP000010931"/>
    </source>
</evidence>
<accession>L7F658</accession>
<sequence>MTDAAPPPPGLRAWARRQVGPITAVRDVSHPRPGSRVWHLELGGRLDVFLKAASGPVAYRRESFAYRHAVPALGQGSAPQLIESSAQHLGLLLTAIPGRPLAELDVPPAVRHEAYRQAGVLLARLHQAGELRGEHRTEAEEALRRTAHGAEKHLAAAGDRVSGAERRLVLRLAGELLVLGPVLLGFLHGDAWERNMLWSGRRTAWVDFERARFGAVVQDLVAMYCGAWSEEPGLRPAFFRGFGRELSAQEEHALTCLSALDAVSCLGWAPGQGDLQVAARGRRALDRLMGAYA</sequence>